<name>A0A1F7FEI7_UNCRA</name>
<proteinExistence type="predicted"/>
<gene>
    <name evidence="1" type="ORF">A2519_10300</name>
</gene>
<evidence type="ECO:0000313" key="1">
    <source>
        <dbReference type="EMBL" id="OGK05053.1"/>
    </source>
</evidence>
<sequence length="386" mass="42788">MNRDFWRLIATCGALACTFTSGIVSGDTLTSDDYSFDIPAMEKKPLEMAASIELWPSLIQYNQQSSIYALKYGQDNVRYSDAYNMKAEGSARFQRTALLATAAGVLSSGYVRPSASLTHDARLYECYAKYSPAPAFSVMGGKKLFKWGKGYAFNPVAFAGRPKDLNDIDASLEGYWAAEAEFIRSYDGSLATAAFTGAALPVYGQINEGYLPDKNFAGIMQAYFLLLNTDIDVCLYGDSRSAYRAGVDFSRNISPEWEVHGEYARTLKEGAEWEAVAGTRYLASFNTTFIMEYLHAGESGQFSRTNYLYLKASHPDPFTIVYLTPSAYAIVNIQDGSLMAGAEATYTRFRHMGFTARYIILAGDVESEYGSKLAKHKVEFRVKAMF</sequence>
<organism evidence="1 2">
    <name type="scientific">Candidatus Raymondbacteria bacterium RIFOXYD12_FULL_49_13</name>
    <dbReference type="NCBI Taxonomy" id="1817890"/>
    <lineage>
        <taxon>Bacteria</taxon>
        <taxon>Raymondiibacteriota</taxon>
    </lineage>
</organism>
<protein>
    <recommendedName>
        <fullName evidence="3">Alginate export domain-containing protein</fullName>
    </recommendedName>
</protein>
<reference evidence="1 2" key="1">
    <citation type="journal article" date="2016" name="Nat. Commun.">
        <title>Thousands of microbial genomes shed light on interconnected biogeochemical processes in an aquifer system.</title>
        <authorList>
            <person name="Anantharaman K."/>
            <person name="Brown C.T."/>
            <person name="Hug L.A."/>
            <person name="Sharon I."/>
            <person name="Castelle C.J."/>
            <person name="Probst A.J."/>
            <person name="Thomas B.C."/>
            <person name="Singh A."/>
            <person name="Wilkins M.J."/>
            <person name="Karaoz U."/>
            <person name="Brodie E.L."/>
            <person name="Williams K.H."/>
            <person name="Hubbard S.S."/>
            <person name="Banfield J.F."/>
        </authorList>
    </citation>
    <scope>NUCLEOTIDE SEQUENCE [LARGE SCALE GENOMIC DNA]</scope>
</reference>
<dbReference type="Proteomes" id="UP000179243">
    <property type="component" value="Unassembled WGS sequence"/>
</dbReference>
<accession>A0A1F7FEI7</accession>
<evidence type="ECO:0000313" key="2">
    <source>
        <dbReference type="Proteomes" id="UP000179243"/>
    </source>
</evidence>
<comment type="caution">
    <text evidence="1">The sequence shown here is derived from an EMBL/GenBank/DDBJ whole genome shotgun (WGS) entry which is preliminary data.</text>
</comment>
<dbReference type="AlphaFoldDB" id="A0A1F7FEI7"/>
<evidence type="ECO:0008006" key="3">
    <source>
        <dbReference type="Google" id="ProtNLM"/>
    </source>
</evidence>
<dbReference type="EMBL" id="MFYX01000064">
    <property type="protein sequence ID" value="OGK05053.1"/>
    <property type="molecule type" value="Genomic_DNA"/>
</dbReference>